<keyword evidence="1" id="KW-0805">Transcription regulation</keyword>
<gene>
    <name evidence="7" type="ORF">B7Z12_06365</name>
</gene>
<evidence type="ECO:0000313" key="8">
    <source>
        <dbReference type="Proteomes" id="UP000215616"/>
    </source>
</evidence>
<reference evidence="7 8" key="1">
    <citation type="submission" date="2017-03" db="EMBL/GenBank/DDBJ databases">
        <title>Lifting the veil on microbial sulfur biogeochemistry in mining wastewaters.</title>
        <authorList>
            <person name="Kantor R.S."/>
            <person name="Colenbrander Nelson T."/>
            <person name="Marshall S."/>
            <person name="Bennett D."/>
            <person name="Apte S."/>
            <person name="Camacho D."/>
            <person name="Thomas B.C."/>
            <person name="Warren L.A."/>
            <person name="Banfield J.F."/>
        </authorList>
    </citation>
    <scope>NUCLEOTIDE SEQUENCE [LARGE SCALE GENOMIC DNA]</scope>
    <source>
        <strain evidence="7">32-67-7</strain>
    </source>
</reference>
<feature type="compositionally biased region" description="Basic and acidic residues" evidence="5">
    <location>
        <begin position="16"/>
        <end position="27"/>
    </location>
</feature>
<accession>A0A258DA66</accession>
<dbReference type="AlphaFoldDB" id="A0A258DA66"/>
<dbReference type="InterPro" id="IPR050109">
    <property type="entry name" value="HTH-type_TetR-like_transc_reg"/>
</dbReference>
<organism evidence="7 8">
    <name type="scientific">Caulobacter vibrioides</name>
    <name type="common">Caulobacter crescentus</name>
    <dbReference type="NCBI Taxonomy" id="155892"/>
    <lineage>
        <taxon>Bacteria</taxon>
        <taxon>Pseudomonadati</taxon>
        <taxon>Pseudomonadota</taxon>
        <taxon>Alphaproteobacteria</taxon>
        <taxon>Caulobacterales</taxon>
        <taxon>Caulobacteraceae</taxon>
        <taxon>Caulobacter</taxon>
    </lineage>
</organism>
<feature type="domain" description="HTH tetR-type" evidence="6">
    <location>
        <begin position="78"/>
        <end position="138"/>
    </location>
</feature>
<dbReference type="InterPro" id="IPR001647">
    <property type="entry name" value="HTH_TetR"/>
</dbReference>
<dbReference type="PRINTS" id="PR00455">
    <property type="entry name" value="HTHTETR"/>
</dbReference>
<keyword evidence="2 4" id="KW-0238">DNA-binding</keyword>
<dbReference type="GO" id="GO:0003700">
    <property type="term" value="F:DNA-binding transcription factor activity"/>
    <property type="evidence" value="ECO:0007669"/>
    <property type="project" value="TreeGrafter"/>
</dbReference>
<evidence type="ECO:0000256" key="3">
    <source>
        <dbReference type="ARBA" id="ARBA00023163"/>
    </source>
</evidence>
<keyword evidence="3" id="KW-0804">Transcription</keyword>
<dbReference type="GO" id="GO:0000976">
    <property type="term" value="F:transcription cis-regulatory region binding"/>
    <property type="evidence" value="ECO:0007669"/>
    <property type="project" value="TreeGrafter"/>
</dbReference>
<protein>
    <submittedName>
        <fullName evidence="7">TetR family transcriptional regulator</fullName>
    </submittedName>
</protein>
<evidence type="ECO:0000256" key="1">
    <source>
        <dbReference type="ARBA" id="ARBA00023015"/>
    </source>
</evidence>
<evidence type="ECO:0000256" key="4">
    <source>
        <dbReference type="PROSITE-ProRule" id="PRU00335"/>
    </source>
</evidence>
<dbReference type="Gene3D" id="1.10.357.10">
    <property type="entry name" value="Tetracycline Repressor, domain 2"/>
    <property type="match status" value="1"/>
</dbReference>
<dbReference type="PANTHER" id="PTHR30055:SF234">
    <property type="entry name" value="HTH-TYPE TRANSCRIPTIONAL REGULATOR BETI"/>
    <property type="match status" value="1"/>
</dbReference>
<dbReference type="Proteomes" id="UP000215616">
    <property type="component" value="Unassembled WGS sequence"/>
</dbReference>
<feature type="region of interest" description="Disordered" evidence="5">
    <location>
        <begin position="1"/>
        <end position="36"/>
    </location>
</feature>
<comment type="caution">
    <text evidence="7">The sequence shown here is derived from an EMBL/GenBank/DDBJ whole genome shotgun (WGS) entry which is preliminary data.</text>
</comment>
<dbReference type="SUPFAM" id="SSF46689">
    <property type="entry name" value="Homeodomain-like"/>
    <property type="match status" value="1"/>
</dbReference>
<sequence length="265" mass="29845">MLKLAPSQPYDLGPGVRREDRMKKERSPNACIPPQSRATIMTGRHDRPELESFSMSNIAYFPKPHIDQRPGKRERTKTANRQAILDAAREVFGELGYDAATVRDIIRRTGLASGTFYNYYKSKEEVFDALADDGARRFRPLLRAESEKATDFESFLRGAILAYFNFVAEEQEAWRLDRPPGEPLPHARSTPEMVAVFDEVRDAFARVLAREHAPSVDLDYLTTACIAVAREIGDKMLERRPVDTQGAADFAVHLILGGLPALPRL</sequence>
<dbReference type="PANTHER" id="PTHR30055">
    <property type="entry name" value="HTH-TYPE TRANSCRIPTIONAL REGULATOR RUTR"/>
    <property type="match status" value="1"/>
</dbReference>
<dbReference type="PROSITE" id="PS50977">
    <property type="entry name" value="HTH_TETR_2"/>
    <property type="match status" value="1"/>
</dbReference>
<name>A0A258DA66_CAUVI</name>
<feature type="DNA-binding region" description="H-T-H motif" evidence="4">
    <location>
        <begin position="101"/>
        <end position="120"/>
    </location>
</feature>
<dbReference type="Pfam" id="PF00440">
    <property type="entry name" value="TetR_N"/>
    <property type="match status" value="1"/>
</dbReference>
<evidence type="ECO:0000256" key="5">
    <source>
        <dbReference type="SAM" id="MobiDB-lite"/>
    </source>
</evidence>
<proteinExistence type="predicted"/>
<evidence type="ECO:0000256" key="2">
    <source>
        <dbReference type="ARBA" id="ARBA00023125"/>
    </source>
</evidence>
<dbReference type="InterPro" id="IPR009057">
    <property type="entry name" value="Homeodomain-like_sf"/>
</dbReference>
<evidence type="ECO:0000313" key="7">
    <source>
        <dbReference type="EMBL" id="OYX04494.1"/>
    </source>
</evidence>
<evidence type="ECO:0000259" key="6">
    <source>
        <dbReference type="PROSITE" id="PS50977"/>
    </source>
</evidence>
<dbReference type="EMBL" id="NCDQ01000075">
    <property type="protein sequence ID" value="OYX04494.1"/>
    <property type="molecule type" value="Genomic_DNA"/>
</dbReference>